<evidence type="ECO:0000313" key="2">
    <source>
        <dbReference type="EMBL" id="PKA65061.1"/>
    </source>
</evidence>
<proteinExistence type="predicted"/>
<name>A0A2I0BBA9_9ASPA</name>
<dbReference type="AlphaFoldDB" id="A0A2I0BBA9"/>
<sequence>MASSRFLLLLLLGLLVFAATAAAEISLPNHYILLKPFDDHDEKIIAGIANFGYQAYDYAQNSLARGLFLPQLIDKHWIAVGLLSDLSRKSLARRFCVIVKGDVFTGQIRVTAVARIKFQLHFSLSLAGWDINKRSIKVDKIEYHHI</sequence>
<dbReference type="Proteomes" id="UP000236161">
    <property type="component" value="Unassembled WGS sequence"/>
</dbReference>
<accession>A0A2I0BBA9</accession>
<feature type="chain" id="PRO_5014162434" evidence="1">
    <location>
        <begin position="23"/>
        <end position="146"/>
    </location>
</feature>
<evidence type="ECO:0000256" key="1">
    <source>
        <dbReference type="SAM" id="SignalP"/>
    </source>
</evidence>
<organism evidence="2 3">
    <name type="scientific">Apostasia shenzhenica</name>
    <dbReference type="NCBI Taxonomy" id="1088818"/>
    <lineage>
        <taxon>Eukaryota</taxon>
        <taxon>Viridiplantae</taxon>
        <taxon>Streptophyta</taxon>
        <taxon>Embryophyta</taxon>
        <taxon>Tracheophyta</taxon>
        <taxon>Spermatophyta</taxon>
        <taxon>Magnoliopsida</taxon>
        <taxon>Liliopsida</taxon>
        <taxon>Asparagales</taxon>
        <taxon>Orchidaceae</taxon>
        <taxon>Apostasioideae</taxon>
        <taxon>Apostasia</taxon>
    </lineage>
</organism>
<gene>
    <name evidence="2" type="ORF">AXF42_Ash019073</name>
</gene>
<dbReference type="EMBL" id="KZ451898">
    <property type="protein sequence ID" value="PKA65061.1"/>
    <property type="molecule type" value="Genomic_DNA"/>
</dbReference>
<keyword evidence="1" id="KW-0732">Signal</keyword>
<evidence type="ECO:0000313" key="3">
    <source>
        <dbReference type="Proteomes" id="UP000236161"/>
    </source>
</evidence>
<reference evidence="2 3" key="1">
    <citation type="journal article" date="2017" name="Nature">
        <title>The Apostasia genome and the evolution of orchids.</title>
        <authorList>
            <person name="Zhang G.Q."/>
            <person name="Liu K.W."/>
            <person name="Li Z."/>
            <person name="Lohaus R."/>
            <person name="Hsiao Y.Y."/>
            <person name="Niu S.C."/>
            <person name="Wang J.Y."/>
            <person name="Lin Y.C."/>
            <person name="Xu Q."/>
            <person name="Chen L.J."/>
            <person name="Yoshida K."/>
            <person name="Fujiwara S."/>
            <person name="Wang Z.W."/>
            <person name="Zhang Y.Q."/>
            <person name="Mitsuda N."/>
            <person name="Wang M."/>
            <person name="Liu G.H."/>
            <person name="Pecoraro L."/>
            <person name="Huang H.X."/>
            <person name="Xiao X.J."/>
            <person name="Lin M."/>
            <person name="Wu X.Y."/>
            <person name="Wu W.L."/>
            <person name="Chen Y.Y."/>
            <person name="Chang S.B."/>
            <person name="Sakamoto S."/>
            <person name="Ohme-Takagi M."/>
            <person name="Yagi M."/>
            <person name="Zeng S.J."/>
            <person name="Shen C.Y."/>
            <person name="Yeh C.M."/>
            <person name="Luo Y.B."/>
            <person name="Tsai W.C."/>
            <person name="Van de Peer Y."/>
            <person name="Liu Z.J."/>
        </authorList>
    </citation>
    <scope>NUCLEOTIDE SEQUENCE [LARGE SCALE GENOMIC DNA]</scope>
    <source>
        <strain evidence="3">cv. Shenzhen</strain>
        <tissue evidence="2">Stem</tissue>
    </source>
</reference>
<keyword evidence="3" id="KW-1185">Reference proteome</keyword>
<feature type="signal peptide" evidence="1">
    <location>
        <begin position="1"/>
        <end position="22"/>
    </location>
</feature>
<protein>
    <submittedName>
        <fullName evidence="2">Uncharacterized protein</fullName>
    </submittedName>
</protein>